<dbReference type="SUPFAM" id="SSF51182">
    <property type="entry name" value="RmlC-like cupins"/>
    <property type="match status" value="1"/>
</dbReference>
<name>A0A1M6FCF5_9FIRM</name>
<dbReference type="PROSITE" id="PS01124">
    <property type="entry name" value="HTH_ARAC_FAMILY_2"/>
    <property type="match status" value="1"/>
</dbReference>
<dbReference type="Proteomes" id="UP000184342">
    <property type="component" value="Unassembled WGS sequence"/>
</dbReference>
<dbReference type="PRINTS" id="PR00745">
    <property type="entry name" value="GLHYDRLASE39"/>
</dbReference>
<proteinExistence type="inferred from homology"/>
<evidence type="ECO:0000256" key="1">
    <source>
        <dbReference type="ARBA" id="ARBA00008875"/>
    </source>
</evidence>
<dbReference type="EMBL" id="FQYT01000009">
    <property type="protein sequence ID" value="SHI95299.1"/>
    <property type="molecule type" value="Genomic_DNA"/>
</dbReference>
<dbReference type="GO" id="GO:0003700">
    <property type="term" value="F:DNA-binding transcription factor activity"/>
    <property type="evidence" value="ECO:0007669"/>
    <property type="project" value="InterPro"/>
</dbReference>
<dbReference type="InterPro" id="IPR014710">
    <property type="entry name" value="RmlC-like_jellyroll"/>
</dbReference>
<dbReference type="Gene3D" id="1.10.10.60">
    <property type="entry name" value="Homeodomain-like"/>
    <property type="match status" value="2"/>
</dbReference>
<dbReference type="SUPFAM" id="SSF51445">
    <property type="entry name" value="(Trans)glycosidases"/>
    <property type="match status" value="1"/>
</dbReference>
<evidence type="ECO:0000256" key="4">
    <source>
        <dbReference type="ARBA" id="ARBA00023125"/>
    </source>
</evidence>
<dbReference type="SUPFAM" id="SSF51011">
    <property type="entry name" value="Glycosyl hydrolase domain"/>
    <property type="match status" value="1"/>
</dbReference>
<keyword evidence="3" id="KW-0805">Transcription regulation</keyword>
<dbReference type="InterPro" id="IPR013096">
    <property type="entry name" value="Cupin_2"/>
</dbReference>
<dbReference type="PANTHER" id="PTHR43280">
    <property type="entry name" value="ARAC-FAMILY TRANSCRIPTIONAL REGULATOR"/>
    <property type="match status" value="1"/>
</dbReference>
<dbReference type="GO" id="GO:0004553">
    <property type="term" value="F:hydrolase activity, hydrolyzing O-glycosyl compounds"/>
    <property type="evidence" value="ECO:0007669"/>
    <property type="project" value="InterPro"/>
</dbReference>
<evidence type="ECO:0000256" key="5">
    <source>
        <dbReference type="ARBA" id="ARBA00023163"/>
    </source>
</evidence>
<dbReference type="STRING" id="1122934.SAMN02745691_01107"/>
<dbReference type="SUPFAM" id="SSF46689">
    <property type="entry name" value="Homeodomain-like"/>
    <property type="match status" value="2"/>
</dbReference>
<evidence type="ECO:0000313" key="10">
    <source>
        <dbReference type="Proteomes" id="UP000184342"/>
    </source>
</evidence>
<dbReference type="Pfam" id="PF01229">
    <property type="entry name" value="Glyco_hydro_39"/>
    <property type="match status" value="1"/>
</dbReference>
<dbReference type="InterPro" id="IPR018060">
    <property type="entry name" value="HTH_AraC"/>
</dbReference>
<dbReference type="Gene3D" id="2.60.40.1500">
    <property type="entry name" value="Glycosyl hydrolase domain, family 39"/>
    <property type="match status" value="1"/>
</dbReference>
<gene>
    <name evidence="9" type="ORF">SAMN02745691_01107</name>
</gene>
<dbReference type="Gene3D" id="2.60.120.10">
    <property type="entry name" value="Jelly Rolls"/>
    <property type="match status" value="1"/>
</dbReference>
<dbReference type="InterPro" id="IPR000514">
    <property type="entry name" value="Glyco_hydro_39"/>
</dbReference>
<reference evidence="9 10" key="1">
    <citation type="submission" date="2016-11" db="EMBL/GenBank/DDBJ databases">
        <authorList>
            <person name="Jaros S."/>
            <person name="Januszkiewicz K."/>
            <person name="Wedrychowicz H."/>
        </authorList>
    </citation>
    <scope>NUCLEOTIDE SEQUENCE [LARGE SCALE GENOMIC DNA]</scope>
    <source>
        <strain evidence="9 10">DSM 15970</strain>
    </source>
</reference>
<feature type="domain" description="HTH araC/xylS-type" evidence="8">
    <location>
        <begin position="173"/>
        <end position="271"/>
    </location>
</feature>
<evidence type="ECO:0000259" key="8">
    <source>
        <dbReference type="PROSITE" id="PS01124"/>
    </source>
</evidence>
<sequence length="828" mass="96201">MDAKQISFDFGKEVPIQFSIVTTAPLGRHWHPQIEIVYVLEGESEIIMNEQKYLLKEDQLLVINPYRIHTIQNDKCTMGVFLINLSMFDQTLVRESLQIDCNSITIGNDDQLLPLKHLLARIVKSNISIEKPKHAELLNKSLAYALLFELISKFSVKEVSGTIETSATFNRMEDIIKYINLHYAENISLKELSRDFFLSVPYLSRIFKKYIGMNFTEYLNSVRLARSVEFLRDSEITTENISQLCGFPNSRSFVNTFRKEYGETPAQYRRNIKLQKPDSPRPLVPSQHNQLYVLAKYLHNEELGSSDVQYYFPDLAEIAPVDVTQKGFPLKHTYRRMIGIGKAKHLLYQESRNILTCVQKELGFSYITFYGLLDDDMMVFSRDGSHNPHYNFQYIDAAFDFLVSIGLKPFIQLSFMPKDLAETSDRTMFYNPSIISLPNALSDWYELVRRLTQHLLSRYGEEEVTTWPFSVWNEPETSESLYGFEDQNAFFRFYKETFHSVKGCCAGISFGTPSFICETLEQMDWFRDYMKYCQDNSCIPEFLNYHFFPLKLNDKIVERNFVASSALKYRESPDSLKESIYSILKNLKDGSFLFDRIFMTQWNSSVSHRELINDTAFKSAYIVKNILENYDRLDSFSYWMLSDFNDELQVPEQAYHGGLGLITANGVRKASYYAFVLLSRLGSTLIGKGNGYFITRNGGSFQIILYNYQHFSKLYAEGELFDLTFTSRYAPFTNESYKKMVLPLEGLDDRKYQIRETILNRKYGSSFDNWVNAGALPFETPEEADYINGISRPHVQRRIIQVSGNYHTFSCELEPHEVRLIEMAPSLD</sequence>
<dbReference type="Gene3D" id="3.20.20.80">
    <property type="entry name" value="Glycosidases"/>
    <property type="match status" value="1"/>
</dbReference>
<evidence type="ECO:0000256" key="6">
    <source>
        <dbReference type="ARBA" id="ARBA00023295"/>
    </source>
</evidence>
<dbReference type="InterPro" id="IPR009057">
    <property type="entry name" value="Homeodomain-like_sf"/>
</dbReference>
<keyword evidence="6" id="KW-0326">Glycosidase</keyword>
<dbReference type="GO" id="GO:0043565">
    <property type="term" value="F:sequence-specific DNA binding"/>
    <property type="evidence" value="ECO:0007669"/>
    <property type="project" value="InterPro"/>
</dbReference>
<dbReference type="CDD" id="cd02208">
    <property type="entry name" value="cupin_RmlC-like"/>
    <property type="match status" value="1"/>
</dbReference>
<keyword evidence="4" id="KW-0238">DNA-binding</keyword>
<dbReference type="InterPro" id="IPR017853">
    <property type="entry name" value="GH"/>
</dbReference>
<dbReference type="PANTHER" id="PTHR43280:SF2">
    <property type="entry name" value="HTH-TYPE TRANSCRIPTIONAL REGULATOR EXSA"/>
    <property type="match status" value="1"/>
</dbReference>
<keyword evidence="5" id="KW-0804">Transcription</keyword>
<dbReference type="AlphaFoldDB" id="A0A1M6FCF5"/>
<keyword evidence="10" id="KW-1185">Reference proteome</keyword>
<dbReference type="InterPro" id="IPR049166">
    <property type="entry name" value="GH39_cat"/>
</dbReference>
<feature type="active site" description="Proton donor" evidence="7">
    <location>
        <position position="474"/>
    </location>
</feature>
<protein>
    <submittedName>
        <fullName evidence="9">Beta-xylosidase</fullName>
    </submittedName>
</protein>
<dbReference type="RefSeq" id="WP_073993364.1">
    <property type="nucleotide sequence ID" value="NZ_FQYT01000009.1"/>
</dbReference>
<dbReference type="SMART" id="SM00342">
    <property type="entry name" value="HTH_ARAC"/>
    <property type="match status" value="1"/>
</dbReference>
<dbReference type="Pfam" id="PF07883">
    <property type="entry name" value="Cupin_2"/>
    <property type="match status" value="1"/>
</dbReference>
<accession>A0A1M6FCF5</accession>
<dbReference type="InterPro" id="IPR011051">
    <property type="entry name" value="RmlC_Cupin_sf"/>
</dbReference>
<evidence type="ECO:0000256" key="3">
    <source>
        <dbReference type="ARBA" id="ARBA00023015"/>
    </source>
</evidence>
<organism evidence="9 10">
    <name type="scientific">Parasporobacterium paucivorans DSM 15970</name>
    <dbReference type="NCBI Taxonomy" id="1122934"/>
    <lineage>
        <taxon>Bacteria</taxon>
        <taxon>Bacillati</taxon>
        <taxon>Bacillota</taxon>
        <taxon>Clostridia</taxon>
        <taxon>Lachnospirales</taxon>
        <taxon>Lachnospiraceae</taxon>
        <taxon>Parasporobacterium</taxon>
    </lineage>
</organism>
<evidence type="ECO:0000313" key="9">
    <source>
        <dbReference type="EMBL" id="SHI95299.1"/>
    </source>
</evidence>
<comment type="similarity">
    <text evidence="1">Belongs to the glycosyl hydrolase 39 family.</text>
</comment>
<dbReference type="GO" id="GO:0005975">
    <property type="term" value="P:carbohydrate metabolic process"/>
    <property type="evidence" value="ECO:0007669"/>
    <property type="project" value="InterPro"/>
</dbReference>
<evidence type="ECO:0000256" key="7">
    <source>
        <dbReference type="PIRSR" id="PIRSR600514-1"/>
    </source>
</evidence>
<dbReference type="Pfam" id="PF12833">
    <property type="entry name" value="HTH_18"/>
    <property type="match status" value="1"/>
</dbReference>
<dbReference type="OrthoDB" id="9776971at2"/>
<evidence type="ECO:0000256" key="2">
    <source>
        <dbReference type="ARBA" id="ARBA00022801"/>
    </source>
</evidence>
<keyword evidence="2" id="KW-0378">Hydrolase</keyword>